<evidence type="ECO:0000259" key="3">
    <source>
        <dbReference type="Pfam" id="PF17293"/>
    </source>
</evidence>
<reference evidence="4 5" key="1">
    <citation type="submission" date="2014-02" db="EMBL/GenBank/DDBJ databases">
        <authorList>
            <person name="Sears C."/>
            <person name="Carroll K."/>
            <person name="Sack B.R."/>
            <person name="Qadri F."/>
            <person name="Myers L.L."/>
            <person name="Chung G.-T."/>
            <person name="Escheverria P."/>
            <person name="Fraser C.M."/>
            <person name="Sadzewicz L."/>
            <person name="Shefchek K.A."/>
            <person name="Tallon L."/>
            <person name="Das S.P."/>
            <person name="Daugherty S."/>
            <person name="Mongodin E.F."/>
        </authorList>
    </citation>
    <scope>NUCLEOTIDE SEQUENCE [LARGE SCALE GENOMIC DNA]</scope>
    <source>
        <strain evidence="4 5">2-F-2 #4</strain>
    </source>
</reference>
<dbReference type="EMBL" id="JGDM01000145">
    <property type="protein sequence ID" value="EXZ42034.1"/>
    <property type="molecule type" value="Genomic_DNA"/>
</dbReference>
<dbReference type="InterPro" id="IPR010998">
    <property type="entry name" value="Integrase_recombinase_N"/>
</dbReference>
<organism evidence="4 5">
    <name type="scientific">Bacteroides fragilis str. 2-F-2 #4</name>
    <dbReference type="NCBI Taxonomy" id="1339280"/>
    <lineage>
        <taxon>Bacteria</taxon>
        <taxon>Pseudomonadati</taxon>
        <taxon>Bacteroidota</taxon>
        <taxon>Bacteroidia</taxon>
        <taxon>Bacteroidales</taxon>
        <taxon>Bacteroidaceae</taxon>
        <taxon>Bacteroides</taxon>
    </lineage>
</organism>
<dbReference type="InterPro" id="IPR025269">
    <property type="entry name" value="SAM-like_dom"/>
</dbReference>
<evidence type="ECO:0000259" key="2">
    <source>
        <dbReference type="Pfam" id="PF13102"/>
    </source>
</evidence>
<dbReference type="InterPro" id="IPR011010">
    <property type="entry name" value="DNA_brk_join_enz"/>
</dbReference>
<comment type="caution">
    <text evidence="4">The sequence shown here is derived from an EMBL/GenBank/DDBJ whole genome shotgun (WGS) entry which is preliminary data.</text>
</comment>
<keyword evidence="1" id="KW-0238">DNA-binding</keyword>
<dbReference type="Gene3D" id="1.10.150.130">
    <property type="match status" value="1"/>
</dbReference>
<dbReference type="SUPFAM" id="SSF56349">
    <property type="entry name" value="DNA breaking-rejoining enzymes"/>
    <property type="match status" value="1"/>
</dbReference>
<feature type="domain" description="Arm DNA-binding" evidence="3">
    <location>
        <begin position="20"/>
        <end position="104"/>
    </location>
</feature>
<evidence type="ECO:0000256" key="1">
    <source>
        <dbReference type="ARBA" id="ARBA00023125"/>
    </source>
</evidence>
<dbReference type="GO" id="GO:0003677">
    <property type="term" value="F:DNA binding"/>
    <property type="evidence" value="ECO:0007669"/>
    <property type="project" value="UniProtKB-KW"/>
</dbReference>
<protein>
    <recommendedName>
        <fullName evidence="6">Site-specific integrase</fullName>
    </recommendedName>
</protein>
<evidence type="ECO:0000313" key="5">
    <source>
        <dbReference type="Proteomes" id="UP000022272"/>
    </source>
</evidence>
<evidence type="ECO:0000313" key="4">
    <source>
        <dbReference type="EMBL" id="EXZ42034.1"/>
    </source>
</evidence>
<evidence type="ECO:0008006" key="6">
    <source>
        <dbReference type="Google" id="ProtNLM"/>
    </source>
</evidence>
<feature type="domain" description="Phage integrase SAM-like" evidence="2">
    <location>
        <begin position="119"/>
        <end position="223"/>
    </location>
</feature>
<dbReference type="AlphaFoldDB" id="A0A016A4K5"/>
<dbReference type="Pfam" id="PF13102">
    <property type="entry name" value="Phage_int_SAM_5"/>
    <property type="match status" value="1"/>
</dbReference>
<name>A0A016A4K5_BACFG</name>
<dbReference type="InterPro" id="IPR035386">
    <property type="entry name" value="Arm-DNA-bind_5"/>
</dbReference>
<dbReference type="Proteomes" id="UP000022272">
    <property type="component" value="Unassembled WGS sequence"/>
</dbReference>
<proteinExistence type="predicted"/>
<accession>A0A016A4K5</accession>
<dbReference type="Pfam" id="PF17293">
    <property type="entry name" value="Arm-DNA-bind_5"/>
    <property type="match status" value="1"/>
</dbReference>
<feature type="non-terminal residue" evidence="4">
    <location>
        <position position="301"/>
    </location>
</feature>
<gene>
    <name evidence="4" type="ORF">M076_4846</name>
</gene>
<sequence length="301" mass="35142">MYVCICKKQTFMKHTFKINFYLKRSVIRKNGKMPVVMRIIINGERTDVHLPIDICSSMWSVEFGRASGKTDEARQVNVFLEQVHATLFTYYRQSLVEGVIVTAKGLKQRFVQLGVQPQTLLSIFRKHNDDAYLMAKSEGISMSTYKKYDLAFRRVEQFIVKQGKTDIQLCHLDMCFINDYELFLRTDCKLGINMAAKMLQILKKVVLLARNLGIINFNPFLNHHTKREEIGIRYLTWSELERIKQKEITIPRLAFVRDLFVFSSYTGLSYADIRKLSECHISSFKNGSLWIMQNRTKTGHL</sequence>